<gene>
    <name evidence="3" type="ORF">OHK93_004272</name>
</gene>
<evidence type="ECO:0000313" key="3">
    <source>
        <dbReference type="EMBL" id="MDI1486082.1"/>
    </source>
</evidence>
<reference evidence="3" key="1">
    <citation type="journal article" date="2023" name="Genome Biol. Evol.">
        <title>First Whole Genome Sequence and Flow Cytometry Genome Size Data for the Lichen-Forming Fungus Ramalina farinacea (Ascomycota).</title>
        <authorList>
            <person name="Llewellyn T."/>
            <person name="Mian S."/>
            <person name="Hill R."/>
            <person name="Leitch I.J."/>
            <person name="Gaya E."/>
        </authorList>
    </citation>
    <scope>NUCLEOTIDE SEQUENCE</scope>
    <source>
        <strain evidence="3">LIQ254RAFAR</strain>
    </source>
</reference>
<dbReference type="AlphaFoldDB" id="A0AA43QI27"/>
<evidence type="ECO:0000256" key="1">
    <source>
        <dbReference type="SAM" id="MobiDB-lite"/>
    </source>
</evidence>
<dbReference type="PROSITE" id="PS00028">
    <property type="entry name" value="ZINC_FINGER_C2H2_1"/>
    <property type="match status" value="1"/>
</dbReference>
<evidence type="ECO:0000313" key="4">
    <source>
        <dbReference type="Proteomes" id="UP001161017"/>
    </source>
</evidence>
<organism evidence="3 4">
    <name type="scientific">Ramalina farinacea</name>
    <dbReference type="NCBI Taxonomy" id="258253"/>
    <lineage>
        <taxon>Eukaryota</taxon>
        <taxon>Fungi</taxon>
        <taxon>Dikarya</taxon>
        <taxon>Ascomycota</taxon>
        <taxon>Pezizomycotina</taxon>
        <taxon>Lecanoromycetes</taxon>
        <taxon>OSLEUM clade</taxon>
        <taxon>Lecanoromycetidae</taxon>
        <taxon>Lecanorales</taxon>
        <taxon>Lecanorineae</taxon>
        <taxon>Ramalinaceae</taxon>
        <taxon>Ramalina</taxon>
    </lineage>
</organism>
<dbReference type="SUPFAM" id="SSF57667">
    <property type="entry name" value="beta-beta-alpha zinc fingers"/>
    <property type="match status" value="1"/>
</dbReference>
<dbReference type="PANTHER" id="PTHR47251">
    <property type="entry name" value="FINGER DOMAIN PROTEIN, PUTATIVE (AFU_ORTHOLOGUE AFUA_3G04180)-RELATED"/>
    <property type="match status" value="1"/>
</dbReference>
<proteinExistence type="predicted"/>
<evidence type="ECO:0000259" key="2">
    <source>
        <dbReference type="PROSITE" id="PS00028"/>
    </source>
</evidence>
<dbReference type="Proteomes" id="UP001161017">
    <property type="component" value="Unassembled WGS sequence"/>
</dbReference>
<sequence length="142" mass="15147">MPPPWATNPAPKTESARSAAKSFFCALCQKGYSRINEFEAHEGSYDHQHKKRLKDMKIMSRDPHAAERARRAEEKADGALKIKPISLGGSTTKDGKGGSGFKKGGFRNAFSEVGPSAGGVKEEGVGVGGKENLDQRAGGGMR</sequence>
<comment type="caution">
    <text evidence="3">The sequence shown here is derived from an EMBL/GenBank/DDBJ whole genome shotgun (WGS) entry which is preliminary data.</text>
</comment>
<protein>
    <recommendedName>
        <fullName evidence="2">C2H2-type domain-containing protein</fullName>
    </recommendedName>
</protein>
<keyword evidence="4" id="KW-1185">Reference proteome</keyword>
<feature type="domain" description="C2H2-type" evidence="2">
    <location>
        <begin position="25"/>
        <end position="47"/>
    </location>
</feature>
<feature type="region of interest" description="Disordered" evidence="1">
    <location>
        <begin position="42"/>
        <end position="142"/>
    </location>
</feature>
<dbReference type="PANTHER" id="PTHR47251:SF1">
    <property type="entry name" value="FINGER DOMAIN PROTEIN, PUTATIVE (AFU_ORTHOLOGUE AFUA_3G04180)-RELATED"/>
    <property type="match status" value="1"/>
</dbReference>
<dbReference type="InterPro" id="IPR013087">
    <property type="entry name" value="Znf_C2H2_type"/>
</dbReference>
<dbReference type="InterPro" id="IPR036236">
    <property type="entry name" value="Znf_C2H2_sf"/>
</dbReference>
<name>A0AA43QI27_9LECA</name>
<dbReference type="EMBL" id="JAPUFD010000002">
    <property type="protein sequence ID" value="MDI1486082.1"/>
    <property type="molecule type" value="Genomic_DNA"/>
</dbReference>
<feature type="compositionally biased region" description="Basic and acidic residues" evidence="1">
    <location>
        <begin position="55"/>
        <end position="80"/>
    </location>
</feature>
<accession>A0AA43QI27</accession>